<evidence type="ECO:0000313" key="1">
    <source>
        <dbReference type="EMBL" id="KAK8897565.1"/>
    </source>
</evidence>
<dbReference type="SUPFAM" id="SSF49785">
    <property type="entry name" value="Galactose-binding domain-like"/>
    <property type="match status" value="1"/>
</dbReference>
<accession>A0ABR2L2I2</accession>
<comment type="caution">
    <text evidence="1">The sequence shown here is derived from an EMBL/GenBank/DDBJ whole genome shotgun (WGS) entry which is preliminary data.</text>
</comment>
<sequence>MIEYLIENLDDEIVSNEIPKITNLIRWILEKKNNKNFFNNGKVTECHFSSDELNGIVSYMKKTFGNDLDENGSLKLSGGGSPNQSFPLSNLIQYDKFQINDFYSKDSSQKPSSESADSWIEFDFVDRRINLTSYTMRAYANGKNSFYNPKSWRIVGSNDRKEWTVLDHEEDCSALNGSCKQNRFACDENGGYYRYIRYIQDYSWNISSKLNRN</sequence>
<reference evidence="1 2" key="1">
    <citation type="submission" date="2024-04" db="EMBL/GenBank/DDBJ databases">
        <title>Tritrichomonas musculus Genome.</title>
        <authorList>
            <person name="Alves-Ferreira E."/>
            <person name="Grigg M."/>
            <person name="Lorenzi H."/>
            <person name="Galac M."/>
        </authorList>
    </citation>
    <scope>NUCLEOTIDE SEQUENCE [LARGE SCALE GENOMIC DNA]</scope>
    <source>
        <strain evidence="1 2">EAF2021</strain>
    </source>
</reference>
<dbReference type="InterPro" id="IPR008979">
    <property type="entry name" value="Galactose-bd-like_sf"/>
</dbReference>
<dbReference type="Proteomes" id="UP001470230">
    <property type="component" value="Unassembled WGS sequence"/>
</dbReference>
<dbReference type="EMBL" id="JAPFFF010000002">
    <property type="protein sequence ID" value="KAK8897565.1"/>
    <property type="molecule type" value="Genomic_DNA"/>
</dbReference>
<evidence type="ECO:0000313" key="2">
    <source>
        <dbReference type="Proteomes" id="UP001470230"/>
    </source>
</evidence>
<dbReference type="Gene3D" id="2.60.120.260">
    <property type="entry name" value="Galactose-binding domain-like"/>
    <property type="match status" value="1"/>
</dbReference>
<gene>
    <name evidence="1" type="ORF">M9Y10_015523</name>
</gene>
<proteinExistence type="predicted"/>
<keyword evidence="2" id="KW-1185">Reference proteome</keyword>
<name>A0ABR2L2I2_9EUKA</name>
<protein>
    <recommendedName>
        <fullName evidence="3">F5/8 type C domain-containing protein</fullName>
    </recommendedName>
</protein>
<evidence type="ECO:0008006" key="3">
    <source>
        <dbReference type="Google" id="ProtNLM"/>
    </source>
</evidence>
<organism evidence="1 2">
    <name type="scientific">Tritrichomonas musculus</name>
    <dbReference type="NCBI Taxonomy" id="1915356"/>
    <lineage>
        <taxon>Eukaryota</taxon>
        <taxon>Metamonada</taxon>
        <taxon>Parabasalia</taxon>
        <taxon>Tritrichomonadida</taxon>
        <taxon>Tritrichomonadidae</taxon>
        <taxon>Tritrichomonas</taxon>
    </lineage>
</organism>